<gene>
    <name evidence="1" type="ORF">DPD33_23500</name>
</gene>
<evidence type="ECO:0000313" key="1">
    <source>
        <dbReference type="EMBL" id="EBW3284933.1"/>
    </source>
</evidence>
<dbReference type="EMBL" id="AAHIAM010000035">
    <property type="protein sequence ID" value="EBW3284933.1"/>
    <property type="molecule type" value="Genomic_DNA"/>
</dbReference>
<name>A0A5W2AFP7_SALET</name>
<protein>
    <submittedName>
        <fullName evidence="1">Uncharacterized protein</fullName>
    </submittedName>
</protein>
<dbReference type="AlphaFoldDB" id="A0A5W2AFP7"/>
<accession>A0A5W2AFP7</accession>
<organism evidence="1">
    <name type="scientific">Salmonella enterica subsp. enterica serovar Pretoria</name>
    <dbReference type="NCBI Taxonomy" id="2564937"/>
    <lineage>
        <taxon>Bacteria</taxon>
        <taxon>Pseudomonadati</taxon>
        <taxon>Pseudomonadota</taxon>
        <taxon>Gammaproteobacteria</taxon>
        <taxon>Enterobacterales</taxon>
        <taxon>Enterobacteriaceae</taxon>
        <taxon>Salmonella</taxon>
    </lineage>
</organism>
<reference evidence="1" key="1">
    <citation type="submission" date="2018-06" db="EMBL/GenBank/DDBJ databases">
        <authorList>
            <person name="Ashton P.M."/>
            <person name="Dallman T."/>
            <person name="Nair S."/>
            <person name="De Pinna E."/>
            <person name="Peters T."/>
            <person name="Grant K."/>
        </authorList>
    </citation>
    <scope>NUCLEOTIDE SEQUENCE</scope>
    <source>
        <strain evidence="1">442704</strain>
    </source>
</reference>
<comment type="caution">
    <text evidence="1">The sequence shown here is derived from an EMBL/GenBank/DDBJ whole genome shotgun (WGS) entry which is preliminary data.</text>
</comment>
<proteinExistence type="predicted"/>
<sequence>MKLYELCHQVDNRDSYVEFERKYIPDIFKFFIMDVDSAVIKEELTASAQSGLTENLLSNLDAVNATINIPVFSENFKIKVGKALSEDVIFYPCLINGKHKYYACKIKTKCQLIDYDKSEYLKLSDPSDKPILSSPVYLSNTPESFYIARDIMESTKFLVSELFKELVVKNNLNIKLKEIN</sequence>